<keyword evidence="6 7" id="KW-0472">Membrane</keyword>
<dbReference type="AlphaFoldDB" id="A0A4W5K3R0"/>
<dbReference type="InterPro" id="IPR000272">
    <property type="entry name" value="Ion-transport_regulator_FXYD"/>
</dbReference>
<keyword evidence="7" id="KW-1133">Transmembrane helix</keyword>
<dbReference type="PANTHER" id="PTHR14132">
    <property type="entry name" value="SODIUM/POTASSIUM-TRANSPORTING ATPASE SUBUNIT GAMMA"/>
    <property type="match status" value="1"/>
</dbReference>
<dbReference type="GO" id="GO:0006811">
    <property type="term" value="P:monoatomic ion transport"/>
    <property type="evidence" value="ECO:0007669"/>
    <property type="project" value="UniProtKB-KW"/>
</dbReference>
<proteinExistence type="inferred from homology"/>
<evidence type="ECO:0000256" key="5">
    <source>
        <dbReference type="ARBA" id="ARBA00023065"/>
    </source>
</evidence>
<dbReference type="GO" id="GO:0017080">
    <property type="term" value="F:sodium channel regulator activity"/>
    <property type="evidence" value="ECO:0007669"/>
    <property type="project" value="TreeGrafter"/>
</dbReference>
<evidence type="ECO:0000256" key="2">
    <source>
        <dbReference type="ARBA" id="ARBA00005948"/>
    </source>
</evidence>
<evidence type="ECO:0000313" key="9">
    <source>
        <dbReference type="Ensembl" id="ENSHHUP00000006631.1"/>
    </source>
</evidence>
<comment type="similarity">
    <text evidence="2 7">Belongs to the FXYD family.</text>
</comment>
<protein>
    <recommendedName>
        <fullName evidence="7">FXYD domain-containing ion transport regulator</fullName>
    </recommendedName>
</protein>
<evidence type="ECO:0000256" key="6">
    <source>
        <dbReference type="ARBA" id="ARBA00023136"/>
    </source>
</evidence>
<dbReference type="GO" id="GO:0016020">
    <property type="term" value="C:membrane"/>
    <property type="evidence" value="ECO:0007669"/>
    <property type="project" value="UniProtKB-SubCell"/>
</dbReference>
<comment type="caution">
    <text evidence="7">Lacks conserved residue(s) required for the propagation of feature annotation.</text>
</comment>
<evidence type="ECO:0000313" key="10">
    <source>
        <dbReference type="Proteomes" id="UP000314982"/>
    </source>
</evidence>
<evidence type="ECO:0000256" key="7">
    <source>
        <dbReference type="RuleBase" id="RU364131"/>
    </source>
</evidence>
<dbReference type="Proteomes" id="UP000314982">
    <property type="component" value="Unassembled WGS sequence"/>
</dbReference>
<reference evidence="9" key="3">
    <citation type="submission" date="2025-09" db="UniProtKB">
        <authorList>
            <consortium name="Ensembl"/>
        </authorList>
    </citation>
    <scope>IDENTIFICATION</scope>
</reference>
<evidence type="ECO:0000256" key="3">
    <source>
        <dbReference type="ARBA" id="ARBA00022448"/>
    </source>
</evidence>
<dbReference type="Ensembl" id="ENSHHUT00000006831.1">
    <property type="protein sequence ID" value="ENSHHUP00000006631.1"/>
    <property type="gene ID" value="ENSHHUG00000004089.1"/>
</dbReference>
<feature type="transmembrane region" description="Helical" evidence="7">
    <location>
        <begin position="53"/>
        <end position="71"/>
    </location>
</feature>
<reference evidence="10" key="1">
    <citation type="submission" date="2018-06" db="EMBL/GenBank/DDBJ databases">
        <title>Genome assembly of Danube salmon.</title>
        <authorList>
            <person name="Macqueen D.J."/>
            <person name="Gundappa M.K."/>
        </authorList>
    </citation>
    <scope>NUCLEOTIDE SEQUENCE [LARGE SCALE GENOMIC DNA]</scope>
</reference>
<dbReference type="CDD" id="cd20324">
    <property type="entry name" value="FXYD6"/>
    <property type="match status" value="1"/>
</dbReference>
<keyword evidence="10" id="KW-1185">Reference proteome</keyword>
<comment type="subcellular location">
    <subcellularLocation>
        <location evidence="1">Membrane</location>
        <topology evidence="1">Single-pass membrane protein</topology>
    </subcellularLocation>
</comment>
<evidence type="ECO:0000256" key="1">
    <source>
        <dbReference type="ARBA" id="ARBA00004167"/>
    </source>
</evidence>
<evidence type="ECO:0000256" key="4">
    <source>
        <dbReference type="ARBA" id="ARBA00022692"/>
    </source>
</evidence>
<keyword evidence="3 7" id="KW-0813">Transport</keyword>
<dbReference type="Gene3D" id="1.20.5.780">
    <property type="entry name" value="Single helix bin"/>
    <property type="match status" value="1"/>
</dbReference>
<dbReference type="Pfam" id="PF02038">
    <property type="entry name" value="ATP1G1_PLM_MAT8"/>
    <property type="match status" value="1"/>
</dbReference>
<name>A0A4W5K3R0_9TELE</name>
<keyword evidence="5 7" id="KW-0406">Ion transport</keyword>
<dbReference type="GO" id="GO:0043269">
    <property type="term" value="P:regulation of monoatomic ion transport"/>
    <property type="evidence" value="ECO:0007669"/>
    <property type="project" value="InterPro"/>
</dbReference>
<organism evidence="9 10">
    <name type="scientific">Hucho hucho</name>
    <name type="common">huchen</name>
    <dbReference type="NCBI Taxonomy" id="62062"/>
    <lineage>
        <taxon>Eukaryota</taxon>
        <taxon>Metazoa</taxon>
        <taxon>Chordata</taxon>
        <taxon>Craniata</taxon>
        <taxon>Vertebrata</taxon>
        <taxon>Euteleostomi</taxon>
        <taxon>Actinopterygii</taxon>
        <taxon>Neopterygii</taxon>
        <taxon>Teleostei</taxon>
        <taxon>Protacanthopterygii</taxon>
        <taxon>Salmoniformes</taxon>
        <taxon>Salmonidae</taxon>
        <taxon>Salmoninae</taxon>
        <taxon>Hucho</taxon>
    </lineage>
</organism>
<feature type="transmembrane region" description="Helical" evidence="7">
    <location>
        <begin position="131"/>
        <end position="150"/>
    </location>
</feature>
<reference evidence="9" key="2">
    <citation type="submission" date="2025-08" db="UniProtKB">
        <authorList>
            <consortium name="Ensembl"/>
        </authorList>
    </citation>
    <scope>IDENTIFICATION</scope>
</reference>
<evidence type="ECO:0000256" key="8">
    <source>
        <dbReference type="SAM" id="MobiDB-lite"/>
    </source>
</evidence>
<accession>A0A4W5K3R0</accession>
<keyword evidence="4 7" id="KW-0812">Transmembrane</keyword>
<dbReference type="GeneTree" id="ENSGT01150000287192"/>
<sequence length="178" mass="19622">MVVKNKHQNRVGDGLKYTRLRKLCWMFQEKHFRTRTLETLFLKERRQGSDPSLFIIHLISTVTSFPLIGLLTGDMDLSLLVAFCSCVPPALGSGFGREMPGSSIGRDMPASTMDKKDYDAAFHYDYESLRIGGLIFAVVLFVMGIVLIVSHKCPCKSSPKSRPAGVPEAEAGAVTGPK</sequence>
<feature type="region of interest" description="Disordered" evidence="8">
    <location>
        <begin position="155"/>
        <end position="178"/>
    </location>
</feature>